<feature type="transmembrane region" description="Helical" evidence="2">
    <location>
        <begin position="118"/>
        <end position="137"/>
    </location>
</feature>
<gene>
    <name evidence="3" type="ORF">APC1503_0409</name>
</gene>
<evidence type="ECO:0000256" key="1">
    <source>
        <dbReference type="SAM" id="MobiDB-lite"/>
    </source>
</evidence>
<evidence type="ECO:0000313" key="3">
    <source>
        <dbReference type="EMBL" id="PKC90539.1"/>
    </source>
</evidence>
<dbReference type="Proteomes" id="UP000232654">
    <property type="component" value="Unassembled WGS sequence"/>
</dbReference>
<protein>
    <submittedName>
        <fullName evidence="3">Uncharacterized protein</fullName>
    </submittedName>
</protein>
<keyword evidence="2" id="KW-0472">Membrane</keyword>
<accession>A0A2N0T3G4</accession>
<evidence type="ECO:0000313" key="4">
    <source>
        <dbReference type="Proteomes" id="UP000232654"/>
    </source>
</evidence>
<feature type="region of interest" description="Disordered" evidence="1">
    <location>
        <begin position="1"/>
        <end position="77"/>
    </location>
</feature>
<sequence length="220" mass="24386">MAEAINEMERRLAESNPHAGPNAKTEDFEQQPPSVKPAGKRRRTSPAPRKTVEDTKTAAETPSQQAEETRRPHAGRPFCIIPKPTWQEMAHAALPQLLQAAGLLILIIVSLLARQTALAVICLLGLLAFVGWRLATYDWTPMETVRRTIEHGYGVAVVRLLNADDMNQPVRVITEGGQYVAWYTDGRESRIHTAILIVNKGRIALTTPDMGILPTLRETI</sequence>
<proteinExistence type="predicted"/>
<organism evidence="3 4">
    <name type="scientific">Bifidobacterium longum</name>
    <dbReference type="NCBI Taxonomy" id="216816"/>
    <lineage>
        <taxon>Bacteria</taxon>
        <taxon>Bacillati</taxon>
        <taxon>Actinomycetota</taxon>
        <taxon>Actinomycetes</taxon>
        <taxon>Bifidobacteriales</taxon>
        <taxon>Bifidobacteriaceae</taxon>
        <taxon>Bifidobacterium</taxon>
    </lineage>
</organism>
<dbReference type="AlphaFoldDB" id="A0A2N0T3G4"/>
<feature type="transmembrane region" description="Helical" evidence="2">
    <location>
        <begin position="92"/>
        <end position="112"/>
    </location>
</feature>
<evidence type="ECO:0000256" key="2">
    <source>
        <dbReference type="SAM" id="Phobius"/>
    </source>
</evidence>
<keyword evidence="2" id="KW-1133">Transmembrane helix</keyword>
<comment type="caution">
    <text evidence="3">The sequence shown here is derived from an EMBL/GenBank/DDBJ whole genome shotgun (WGS) entry which is preliminary data.</text>
</comment>
<reference evidence="3 4" key="1">
    <citation type="submission" date="2017-12" db="EMBL/GenBank/DDBJ databases">
        <title>Bifidobacterium longum APC/DPC strains.</title>
        <authorList>
            <person name="Arboleya S."/>
        </authorList>
    </citation>
    <scope>NUCLEOTIDE SEQUENCE [LARGE SCALE GENOMIC DNA]</scope>
    <source>
        <strain evidence="3 4">APC1503</strain>
    </source>
</reference>
<name>A0A2N0T3G4_BIFLN</name>
<keyword evidence="2" id="KW-0812">Transmembrane</keyword>
<dbReference type="EMBL" id="PJDT01000009">
    <property type="protein sequence ID" value="PKC90539.1"/>
    <property type="molecule type" value="Genomic_DNA"/>
</dbReference>
<dbReference type="RefSeq" id="WP_100991505.1">
    <property type="nucleotide sequence ID" value="NZ_PJDT01000009.1"/>
</dbReference>